<protein>
    <submittedName>
        <fullName evidence="2">GNAT family N-acetyltransferase</fullName>
        <ecNumber evidence="2">2.3.1.-</ecNumber>
    </submittedName>
</protein>
<dbReference type="CDD" id="cd04301">
    <property type="entry name" value="NAT_SF"/>
    <property type="match status" value="1"/>
</dbReference>
<feature type="domain" description="N-acetyltransferase" evidence="1">
    <location>
        <begin position="5"/>
        <end position="149"/>
    </location>
</feature>
<dbReference type="EC" id="2.3.1.-" evidence="2"/>
<dbReference type="GO" id="GO:0016746">
    <property type="term" value="F:acyltransferase activity"/>
    <property type="evidence" value="ECO:0007669"/>
    <property type="project" value="UniProtKB-KW"/>
</dbReference>
<dbReference type="Proteomes" id="UP001172721">
    <property type="component" value="Unassembled WGS sequence"/>
</dbReference>
<evidence type="ECO:0000313" key="2">
    <source>
        <dbReference type="EMBL" id="MDN4524037.1"/>
    </source>
</evidence>
<dbReference type="RefSeq" id="WP_301165092.1">
    <property type="nucleotide sequence ID" value="NZ_JAUHTR010000002.1"/>
</dbReference>
<dbReference type="Pfam" id="PF00583">
    <property type="entry name" value="Acetyltransf_1"/>
    <property type="match status" value="1"/>
</dbReference>
<dbReference type="PANTHER" id="PTHR41700">
    <property type="entry name" value="GCN5-RELATED N-ACETYLTRANSFERASE"/>
    <property type="match status" value="1"/>
</dbReference>
<name>A0ABT8HTD2_9BACL</name>
<dbReference type="InterPro" id="IPR038764">
    <property type="entry name" value="GNAT_N_AcTrfase_prd"/>
</dbReference>
<evidence type="ECO:0000259" key="1">
    <source>
        <dbReference type="PROSITE" id="PS51186"/>
    </source>
</evidence>
<organism evidence="2 3">
    <name type="scientific">Fictibacillus fluitans</name>
    <dbReference type="NCBI Taxonomy" id="3058422"/>
    <lineage>
        <taxon>Bacteria</taxon>
        <taxon>Bacillati</taxon>
        <taxon>Bacillota</taxon>
        <taxon>Bacilli</taxon>
        <taxon>Bacillales</taxon>
        <taxon>Fictibacillaceae</taxon>
        <taxon>Fictibacillus</taxon>
    </lineage>
</organism>
<keyword evidence="2" id="KW-0808">Transferase</keyword>
<dbReference type="PANTHER" id="PTHR41700:SF1">
    <property type="entry name" value="N-ACETYLTRANSFERASE DOMAIN-CONTAINING PROTEIN"/>
    <property type="match status" value="1"/>
</dbReference>
<dbReference type="EMBL" id="JAUHTR010000002">
    <property type="protein sequence ID" value="MDN4524037.1"/>
    <property type="molecule type" value="Genomic_DNA"/>
</dbReference>
<sequence length="273" mass="31613">MTSAIKYKNITRVKELETVVSLQKLIWGKEAVTEVPQLFASIQSGGSVIGAYLDDELAGFCYGFPGYQSHNLYLYSHMMGILPSQRNNGIGLQLKLQQRLWAKQAGYEKIIWTYDPLQTRNAHLNLNKLGGYVDHYKVSYYGEMKDKINTGFPTDRFLLEWDIGSERVSDNLRISEKEKVWQQYRKLSWTTTGSHPVPETLNHAAIDEQGYLVPVPADIERIKQENFNLALEWRLHVRNKMLSLLEKDYRVVGLLRQKEPVHYYVLENKSDRG</sequence>
<dbReference type="InterPro" id="IPR016181">
    <property type="entry name" value="Acyl_CoA_acyltransferase"/>
</dbReference>
<dbReference type="SUPFAM" id="SSF55729">
    <property type="entry name" value="Acyl-CoA N-acyltransferases (Nat)"/>
    <property type="match status" value="1"/>
</dbReference>
<gene>
    <name evidence="2" type="ORF">QYB97_06105</name>
</gene>
<keyword evidence="3" id="KW-1185">Reference proteome</keyword>
<dbReference type="InterPro" id="IPR000182">
    <property type="entry name" value="GNAT_dom"/>
</dbReference>
<dbReference type="Gene3D" id="3.40.630.30">
    <property type="match status" value="1"/>
</dbReference>
<keyword evidence="2" id="KW-0012">Acyltransferase</keyword>
<reference evidence="2" key="1">
    <citation type="submission" date="2023-07" db="EMBL/GenBank/DDBJ databases">
        <title>Fictibacillus sp. isolated from freshwater pond.</title>
        <authorList>
            <person name="Kirdat K."/>
            <person name="Bhat A."/>
            <person name="Mourya A."/>
            <person name="Yadav A."/>
        </authorList>
    </citation>
    <scope>NUCLEOTIDE SEQUENCE</scope>
    <source>
        <strain evidence="2">NE201</strain>
    </source>
</reference>
<proteinExistence type="predicted"/>
<accession>A0ABT8HTD2</accession>
<dbReference type="PROSITE" id="PS51186">
    <property type="entry name" value="GNAT"/>
    <property type="match status" value="1"/>
</dbReference>
<evidence type="ECO:0000313" key="3">
    <source>
        <dbReference type="Proteomes" id="UP001172721"/>
    </source>
</evidence>
<comment type="caution">
    <text evidence="2">The sequence shown here is derived from an EMBL/GenBank/DDBJ whole genome shotgun (WGS) entry which is preliminary data.</text>
</comment>